<reference evidence="1" key="2">
    <citation type="submission" date="2019-01" db="EMBL/GenBank/DDBJ databases">
        <authorList>
            <consortium name="NCBI Pathogen Detection Project"/>
        </authorList>
    </citation>
    <scope>NUCLEOTIDE SEQUENCE</scope>
    <source>
        <strain evidence="1">BCW_3452</strain>
    </source>
</reference>
<comment type="caution">
    <text evidence="1">The sequence shown here is derived from an EMBL/GenBank/DDBJ whole genome shotgun (WGS) entry which is preliminary data.</text>
</comment>
<dbReference type="AlphaFoldDB" id="A0A8H9TFP1"/>
<organism evidence="1">
    <name type="scientific">Vibrio vulnificus</name>
    <dbReference type="NCBI Taxonomy" id="672"/>
    <lineage>
        <taxon>Bacteria</taxon>
        <taxon>Pseudomonadati</taxon>
        <taxon>Pseudomonadota</taxon>
        <taxon>Gammaproteobacteria</taxon>
        <taxon>Vibrionales</taxon>
        <taxon>Vibrionaceae</taxon>
        <taxon>Vibrio</taxon>
    </lineage>
</organism>
<dbReference type="EMBL" id="DACRBY010000017">
    <property type="protein sequence ID" value="HAS8540926.1"/>
    <property type="molecule type" value="Genomic_DNA"/>
</dbReference>
<accession>A0A8H9TFP1</accession>
<reference evidence="1" key="1">
    <citation type="journal article" date="2018" name="Genome Biol.">
        <title>SKESA: strategic k-mer extension for scrupulous assemblies.</title>
        <authorList>
            <person name="Souvorov A."/>
            <person name="Agarwala R."/>
            <person name="Lipman D.J."/>
        </authorList>
    </citation>
    <scope>NUCLEOTIDE SEQUENCE</scope>
    <source>
        <strain evidence="1">BCW_3452</strain>
    </source>
</reference>
<sequence length="662" mass="74105">MGRDAEQCIKALAESVYEQLTTGSIDNSKLRVTISKLRTLSMEHGLCSRADFVSCVLSHKSQIETLLKTTANLNPIASISALYDLLTSNIPLSRFVDKVLPSINTGGLGVSILESQYKRFLLNDWVDSIDKELSSPNFRETLFKIRTKSSLNEGQQKFAAFLKLVSRHVLESDLRELIGWMRIVVNHSEFDVDSFVRVRNDGDLDVEATFTELCLFANEISLAERPPFKLGSNNIVAFRKTGRGVPDFRYFEDGELKIGFASNSRDTSIEQNQFIRFTVEAAFYNAMISERLGDSNVLSIEEFRRGLEEIATDFNCCSDSYVWYKWLDVKNRSSREVMMSLNEFANSCLVNKSSNDSAKVKQFIASGGCDDQFSRSLFLLRLIAYKGNRINVDSVVSPTMTVEDLSLVLPSSSSPYYTVSPSPNLKSLLEDAAEMGNMLSECEAELINKVRDVSEADLYKCICAKAFSSMHGVIGSTYVSPEVVSGIMDRIEFKTGATTNVNATKSVEALLALCFTDNEQLWDEISEDLSDISVYGTGSGIPYKGMYKEERSNLLIALDNMLEVCSNELEYNPASFYSVVERFVGENAVFVMSKIEEGVLTKIRSRFDPSNIYNVYSGVKLASSETSELLKSISMKAKVLNSEFKFNRLYVEKPVCKSYSLK</sequence>
<protein>
    <submittedName>
        <fullName evidence="1">Uncharacterized protein</fullName>
    </submittedName>
</protein>
<name>A0A8H9TFP1_VIBVL</name>
<proteinExistence type="predicted"/>
<dbReference type="Proteomes" id="UP000863257">
    <property type="component" value="Unassembled WGS sequence"/>
</dbReference>
<evidence type="ECO:0000313" key="1">
    <source>
        <dbReference type="EMBL" id="HAS8540926.1"/>
    </source>
</evidence>
<gene>
    <name evidence="1" type="ORF">I7730_14140</name>
</gene>